<feature type="signal peptide" evidence="1">
    <location>
        <begin position="1"/>
        <end position="16"/>
    </location>
</feature>
<evidence type="ECO:0000313" key="2">
    <source>
        <dbReference type="EMBL" id="MEC5384850.1"/>
    </source>
</evidence>
<reference evidence="2 3" key="1">
    <citation type="submission" date="2024-01" db="EMBL/GenBank/DDBJ databases">
        <title>Uliginosibacterium soil sp. nov.</title>
        <authorList>
            <person name="Lv Y."/>
        </authorList>
    </citation>
    <scope>NUCLEOTIDE SEQUENCE [LARGE SCALE GENOMIC DNA]</scope>
    <source>
        <strain evidence="2 3">H3</strain>
    </source>
</reference>
<protein>
    <submittedName>
        <fullName evidence="2">Uncharacterized protein</fullName>
    </submittedName>
</protein>
<name>A0ABU6JZR6_9RHOO</name>
<feature type="chain" id="PRO_5045726376" evidence="1">
    <location>
        <begin position="17"/>
        <end position="220"/>
    </location>
</feature>
<evidence type="ECO:0000256" key="1">
    <source>
        <dbReference type="SAM" id="SignalP"/>
    </source>
</evidence>
<organism evidence="2 3">
    <name type="scientific">Uliginosibacterium silvisoli</name>
    <dbReference type="NCBI Taxonomy" id="3114758"/>
    <lineage>
        <taxon>Bacteria</taxon>
        <taxon>Pseudomonadati</taxon>
        <taxon>Pseudomonadota</taxon>
        <taxon>Betaproteobacteria</taxon>
        <taxon>Rhodocyclales</taxon>
        <taxon>Zoogloeaceae</taxon>
        <taxon>Uliginosibacterium</taxon>
    </lineage>
</organism>
<comment type="caution">
    <text evidence="2">The sequence shown here is derived from an EMBL/GenBank/DDBJ whole genome shotgun (WGS) entry which is preliminary data.</text>
</comment>
<proteinExistence type="predicted"/>
<accession>A0ABU6JZR6</accession>
<dbReference type="PROSITE" id="PS51257">
    <property type="entry name" value="PROKAR_LIPOPROTEIN"/>
    <property type="match status" value="1"/>
</dbReference>
<keyword evidence="1" id="KW-0732">Signal</keyword>
<dbReference type="RefSeq" id="WP_327597816.1">
    <property type="nucleotide sequence ID" value="NZ_JAYXHS010000001.1"/>
</dbReference>
<gene>
    <name evidence="2" type="ORF">VVD49_03905</name>
</gene>
<dbReference type="EMBL" id="JAYXHS010000001">
    <property type="protein sequence ID" value="MEC5384850.1"/>
    <property type="molecule type" value="Genomic_DNA"/>
</dbReference>
<sequence length="220" mass="22156">MKISFPIVALLGLALAACGGNDNGNSGNTATSTTEAKVSVTALGAGSYDVVLGDESTPTVGHYYAAADGSRYLIVDDSNALATAVYKDAADGSWKRVPASASDVSISFLSNSTSTTLKAIDLNALARSYVALVQGSAVAFSLSADGKIVASSSASCKLNGTVGADVVQGARKLSLSTAGCGALPATLQGLMIADGDYAPAVLRFVLDDGSQITELWAYAE</sequence>
<evidence type="ECO:0000313" key="3">
    <source>
        <dbReference type="Proteomes" id="UP001331561"/>
    </source>
</evidence>
<keyword evidence="3" id="KW-1185">Reference proteome</keyword>
<dbReference type="Proteomes" id="UP001331561">
    <property type="component" value="Unassembled WGS sequence"/>
</dbReference>